<accession>A0ABU7C7X7</accession>
<name>A0ABU7C7X7_9TELE</name>
<evidence type="ECO:0000313" key="1">
    <source>
        <dbReference type="EMBL" id="MED6259052.1"/>
    </source>
</evidence>
<proteinExistence type="predicted"/>
<gene>
    <name evidence="1" type="ORF">ATANTOWER_016262</name>
</gene>
<protein>
    <submittedName>
        <fullName evidence="1">Uncharacterized protein</fullName>
    </submittedName>
</protein>
<reference evidence="1 2" key="1">
    <citation type="submission" date="2021-07" db="EMBL/GenBank/DDBJ databases">
        <authorList>
            <person name="Palmer J.M."/>
        </authorList>
    </citation>
    <scope>NUCLEOTIDE SEQUENCE [LARGE SCALE GENOMIC DNA]</scope>
    <source>
        <strain evidence="1 2">AT_MEX2019</strain>
        <tissue evidence="1">Muscle</tissue>
    </source>
</reference>
<comment type="caution">
    <text evidence="1">The sequence shown here is derived from an EMBL/GenBank/DDBJ whole genome shotgun (WGS) entry which is preliminary data.</text>
</comment>
<evidence type="ECO:0000313" key="2">
    <source>
        <dbReference type="Proteomes" id="UP001345963"/>
    </source>
</evidence>
<keyword evidence="2" id="KW-1185">Reference proteome</keyword>
<dbReference type="Proteomes" id="UP001345963">
    <property type="component" value="Unassembled WGS sequence"/>
</dbReference>
<dbReference type="EMBL" id="JAHUTI010082044">
    <property type="protein sequence ID" value="MED6259052.1"/>
    <property type="molecule type" value="Genomic_DNA"/>
</dbReference>
<sequence>MYLMWRFRKAFSEEETTSMKIGGIISKETSSSQILMIIVKMTMETSLLCLLGLTSLLCCSTHQEDQQLYSKLSG</sequence>
<organism evidence="1 2">
    <name type="scientific">Ataeniobius toweri</name>
    <dbReference type="NCBI Taxonomy" id="208326"/>
    <lineage>
        <taxon>Eukaryota</taxon>
        <taxon>Metazoa</taxon>
        <taxon>Chordata</taxon>
        <taxon>Craniata</taxon>
        <taxon>Vertebrata</taxon>
        <taxon>Euteleostomi</taxon>
        <taxon>Actinopterygii</taxon>
        <taxon>Neopterygii</taxon>
        <taxon>Teleostei</taxon>
        <taxon>Neoteleostei</taxon>
        <taxon>Acanthomorphata</taxon>
        <taxon>Ovalentaria</taxon>
        <taxon>Atherinomorphae</taxon>
        <taxon>Cyprinodontiformes</taxon>
        <taxon>Goodeidae</taxon>
        <taxon>Ataeniobius</taxon>
    </lineage>
</organism>